<evidence type="ECO:0000313" key="3">
    <source>
        <dbReference type="Proteomes" id="UP000800041"/>
    </source>
</evidence>
<evidence type="ECO:0000313" key="2">
    <source>
        <dbReference type="EMBL" id="KAF1988536.1"/>
    </source>
</evidence>
<reference evidence="2" key="1">
    <citation type="journal article" date="2020" name="Stud. Mycol.">
        <title>101 Dothideomycetes genomes: a test case for predicting lifestyles and emergence of pathogens.</title>
        <authorList>
            <person name="Haridas S."/>
            <person name="Albert R."/>
            <person name="Binder M."/>
            <person name="Bloem J."/>
            <person name="Labutti K."/>
            <person name="Salamov A."/>
            <person name="Andreopoulos B."/>
            <person name="Baker S."/>
            <person name="Barry K."/>
            <person name="Bills G."/>
            <person name="Bluhm B."/>
            <person name="Cannon C."/>
            <person name="Castanera R."/>
            <person name="Culley D."/>
            <person name="Daum C."/>
            <person name="Ezra D."/>
            <person name="Gonzalez J."/>
            <person name="Henrissat B."/>
            <person name="Kuo A."/>
            <person name="Liang C."/>
            <person name="Lipzen A."/>
            <person name="Lutzoni F."/>
            <person name="Magnuson J."/>
            <person name="Mondo S."/>
            <person name="Nolan M."/>
            <person name="Ohm R."/>
            <person name="Pangilinan J."/>
            <person name="Park H.-J."/>
            <person name="Ramirez L."/>
            <person name="Alfaro M."/>
            <person name="Sun H."/>
            <person name="Tritt A."/>
            <person name="Yoshinaga Y."/>
            <person name="Zwiers L.-H."/>
            <person name="Turgeon B."/>
            <person name="Goodwin S."/>
            <person name="Spatafora J."/>
            <person name="Crous P."/>
            <person name="Grigoriev I."/>
        </authorList>
    </citation>
    <scope>NUCLEOTIDE SEQUENCE</scope>
    <source>
        <strain evidence="2">CBS 113979</strain>
    </source>
</reference>
<feature type="region of interest" description="Disordered" evidence="1">
    <location>
        <begin position="139"/>
        <end position="166"/>
    </location>
</feature>
<sequence length="204" mass="23241">MPIGTSLKDCVSCLRFLFWCLEIRVLLSKHFRLLKLTCQFASNDYFAGTSDEAYLYSHHTAFILFPFCPHATTISWISEISNKYHDGDQAEEARASFISFIPKQLISRLPTATTRASERLNLRTACLAGMMVKAIGNQSMAGENGKRARPSPQDNFPQPNSAGSMDGHVRVARCQMDIERKTHYLVEEEDMLKSQRHRCPQQHR</sequence>
<dbReference type="Proteomes" id="UP000800041">
    <property type="component" value="Unassembled WGS sequence"/>
</dbReference>
<name>A0A6G1H5N7_9PEZI</name>
<dbReference type="AlphaFoldDB" id="A0A6G1H5N7"/>
<accession>A0A6G1H5N7</accession>
<keyword evidence="3" id="KW-1185">Reference proteome</keyword>
<feature type="compositionally biased region" description="Polar residues" evidence="1">
    <location>
        <begin position="152"/>
        <end position="163"/>
    </location>
</feature>
<organism evidence="2 3">
    <name type="scientific">Aulographum hederae CBS 113979</name>
    <dbReference type="NCBI Taxonomy" id="1176131"/>
    <lineage>
        <taxon>Eukaryota</taxon>
        <taxon>Fungi</taxon>
        <taxon>Dikarya</taxon>
        <taxon>Ascomycota</taxon>
        <taxon>Pezizomycotina</taxon>
        <taxon>Dothideomycetes</taxon>
        <taxon>Pleosporomycetidae</taxon>
        <taxon>Aulographales</taxon>
        <taxon>Aulographaceae</taxon>
    </lineage>
</organism>
<proteinExistence type="predicted"/>
<dbReference type="EMBL" id="ML977148">
    <property type="protein sequence ID" value="KAF1988536.1"/>
    <property type="molecule type" value="Genomic_DNA"/>
</dbReference>
<gene>
    <name evidence="2" type="ORF">K402DRAFT_25684</name>
</gene>
<evidence type="ECO:0000256" key="1">
    <source>
        <dbReference type="SAM" id="MobiDB-lite"/>
    </source>
</evidence>
<protein>
    <submittedName>
        <fullName evidence="2">Uncharacterized protein</fullName>
    </submittedName>
</protein>